<proteinExistence type="predicted"/>
<name>A0A6M5Z1I7_9BACT</name>
<dbReference type="RefSeq" id="WP_171474266.1">
    <property type="nucleotide sequence ID" value="NZ_CP053452.2"/>
</dbReference>
<keyword evidence="2" id="KW-1185">Reference proteome</keyword>
<accession>A0A6M5Z1I7</accession>
<protein>
    <submittedName>
        <fullName evidence="1">Uncharacterized protein</fullName>
    </submittedName>
</protein>
<sequence>MTPVTRTRLGLCVLVLPCLAYSVAHLIKVVDHAPRPGYVDRVTKAERRYDPVRGELPARGTVGYVLKVRSLAMLDWYQHYGLVFAQYTLAPLQVAAGDGYDVVLEEHDEGVRVTRRAAR</sequence>
<dbReference type="AlphaFoldDB" id="A0A6M5Z1I7"/>
<dbReference type="EMBL" id="CP053452">
    <property type="protein sequence ID" value="QJW99281.1"/>
    <property type="molecule type" value="Genomic_DNA"/>
</dbReference>
<reference evidence="2" key="1">
    <citation type="submission" date="2020-05" db="EMBL/GenBank/DDBJ databases">
        <title>Frigoriglobus tundricola gen. nov., sp. nov., a psychrotolerant cellulolytic planctomycete of the family Gemmataceae with two divergent copies of 16S rRNA gene.</title>
        <authorList>
            <person name="Kulichevskaya I.S."/>
            <person name="Ivanova A.A."/>
            <person name="Naumoff D.G."/>
            <person name="Beletsky A.V."/>
            <person name="Rijpstra W.I.C."/>
            <person name="Sinninghe Damste J.S."/>
            <person name="Mardanov A.V."/>
            <person name="Ravin N.V."/>
            <person name="Dedysh S.N."/>
        </authorList>
    </citation>
    <scope>NUCLEOTIDE SEQUENCE [LARGE SCALE GENOMIC DNA]</scope>
    <source>
        <strain evidence="2">PL17</strain>
    </source>
</reference>
<dbReference type="KEGG" id="ftj:FTUN_6883"/>
<dbReference type="Proteomes" id="UP000503447">
    <property type="component" value="Chromosome"/>
</dbReference>
<evidence type="ECO:0000313" key="1">
    <source>
        <dbReference type="EMBL" id="QJW99281.1"/>
    </source>
</evidence>
<evidence type="ECO:0000313" key="2">
    <source>
        <dbReference type="Proteomes" id="UP000503447"/>
    </source>
</evidence>
<gene>
    <name evidence="1" type="ORF">FTUN_6883</name>
</gene>
<organism evidence="1 2">
    <name type="scientific">Frigoriglobus tundricola</name>
    <dbReference type="NCBI Taxonomy" id="2774151"/>
    <lineage>
        <taxon>Bacteria</taxon>
        <taxon>Pseudomonadati</taxon>
        <taxon>Planctomycetota</taxon>
        <taxon>Planctomycetia</taxon>
        <taxon>Gemmatales</taxon>
        <taxon>Gemmataceae</taxon>
        <taxon>Frigoriglobus</taxon>
    </lineage>
</organism>